<keyword evidence="7" id="KW-1185">Reference proteome</keyword>
<organism evidence="6 7">
    <name type="scientific">Thermoleophilum album</name>
    <dbReference type="NCBI Taxonomy" id="29539"/>
    <lineage>
        <taxon>Bacteria</taxon>
        <taxon>Bacillati</taxon>
        <taxon>Actinomycetota</taxon>
        <taxon>Thermoleophilia</taxon>
        <taxon>Thermoleophilales</taxon>
        <taxon>Thermoleophilaceae</taxon>
        <taxon>Thermoleophilum</taxon>
    </lineage>
</organism>
<dbReference type="Pfam" id="PF17853">
    <property type="entry name" value="GGDEF_2"/>
    <property type="match status" value="1"/>
</dbReference>
<dbReference type="Pfam" id="PF13556">
    <property type="entry name" value="HTH_30"/>
    <property type="match status" value="1"/>
</dbReference>
<comment type="similarity">
    <text evidence="1">Belongs to the CdaR family.</text>
</comment>
<dbReference type="GO" id="GO:0003677">
    <property type="term" value="F:DNA binding"/>
    <property type="evidence" value="ECO:0007669"/>
    <property type="project" value="UniProtKB-KW"/>
</dbReference>
<feature type="region of interest" description="Disordered" evidence="2">
    <location>
        <begin position="1"/>
        <end position="66"/>
    </location>
</feature>
<dbReference type="PANTHER" id="PTHR33744">
    <property type="entry name" value="CARBOHYDRATE DIACID REGULATOR"/>
    <property type="match status" value="1"/>
</dbReference>
<dbReference type="OrthoDB" id="3663486at2"/>
<evidence type="ECO:0000313" key="6">
    <source>
        <dbReference type="EMBL" id="SEH10945.1"/>
    </source>
</evidence>
<evidence type="ECO:0000259" key="4">
    <source>
        <dbReference type="Pfam" id="PF14361"/>
    </source>
</evidence>
<accession>A0A1H6FMA0</accession>
<evidence type="ECO:0000256" key="2">
    <source>
        <dbReference type="SAM" id="MobiDB-lite"/>
    </source>
</evidence>
<protein>
    <submittedName>
        <fullName evidence="6">DNA-binding transcriptional regulator, PucR family</fullName>
    </submittedName>
</protein>
<dbReference type="RefSeq" id="WP_093116102.1">
    <property type="nucleotide sequence ID" value="NZ_FNWJ01000001.1"/>
</dbReference>
<dbReference type="InterPro" id="IPR025736">
    <property type="entry name" value="PucR_C-HTH_dom"/>
</dbReference>
<dbReference type="PANTHER" id="PTHR33744:SF1">
    <property type="entry name" value="DNA-BINDING TRANSCRIPTIONAL ACTIVATOR ADER"/>
    <property type="match status" value="1"/>
</dbReference>
<dbReference type="STRING" id="29539.SAMN02745716_0610"/>
<feature type="domain" description="PucR C-terminal helix-turn-helix" evidence="3">
    <location>
        <begin position="408"/>
        <end position="463"/>
    </location>
</feature>
<sequence>MNRAAGFGGEGPTGPQRPPLRKVPAQTPSRQAGSTPSTAATASLAADGIGAPDRDRDLLPKPVVPGRRYDAPPRIVELMREGAQRALAASTEILERVERAALEEHDPLVSADPVLLEAFRRANRVMIAHWAESVARDPLQPVEPFVGPEIVGLVRDLVRRDLDARAVEPYRAGQNAAWQAWMEICFTLTDDPAELRELLRLSARSIFDYVDVTSAATVEWIIREREQLSRGTNAERLAAVTLLLEGSPIDPARTGRRLGYELAGKHLAAVVWSTAPDVRASALDEAVAALARAVGVRHPLVVVPSEGTRWAWFHGAEVPDSEDVARQLAALGEVRAAFGTPGTDLEGFRRSHREALAAQRLVSRLGSAARAVRYDEVRLAALLTSDSEAARSFVIETLGELANAPATLRETLRIYLREQSNATRTARALPAHRNTVLARVARAESLLPRPLAEHALEVACALEIAHWQDGPGR</sequence>
<dbReference type="InterPro" id="IPR042070">
    <property type="entry name" value="PucR_C-HTH_sf"/>
</dbReference>
<dbReference type="InterPro" id="IPR025751">
    <property type="entry name" value="RsbRD_N_dom"/>
</dbReference>
<feature type="compositionally biased region" description="Low complexity" evidence="2">
    <location>
        <begin position="32"/>
        <end position="51"/>
    </location>
</feature>
<dbReference type="Proteomes" id="UP000222056">
    <property type="component" value="Unassembled WGS sequence"/>
</dbReference>
<dbReference type="InterPro" id="IPR051448">
    <property type="entry name" value="CdaR-like_regulators"/>
</dbReference>
<reference evidence="7" key="1">
    <citation type="submission" date="2016-10" db="EMBL/GenBank/DDBJ databases">
        <authorList>
            <person name="Varghese N."/>
            <person name="Submissions S."/>
        </authorList>
    </citation>
    <scope>NUCLEOTIDE SEQUENCE [LARGE SCALE GENOMIC DNA]</scope>
    <source>
        <strain evidence="7">ATCC 35263</strain>
    </source>
</reference>
<dbReference type="InterPro" id="IPR041522">
    <property type="entry name" value="CdaR_GGDEF"/>
</dbReference>
<name>A0A1H6FMA0_THEAL</name>
<dbReference type="Gene3D" id="1.10.10.2840">
    <property type="entry name" value="PucR C-terminal helix-turn-helix domain"/>
    <property type="match status" value="1"/>
</dbReference>
<dbReference type="EMBL" id="FNWJ01000001">
    <property type="protein sequence ID" value="SEH10945.1"/>
    <property type="molecule type" value="Genomic_DNA"/>
</dbReference>
<evidence type="ECO:0000259" key="3">
    <source>
        <dbReference type="Pfam" id="PF13556"/>
    </source>
</evidence>
<keyword evidence="6" id="KW-0238">DNA-binding</keyword>
<gene>
    <name evidence="6" type="ORF">SAMN02745716_0610</name>
</gene>
<feature type="domain" description="CdaR GGDEF-like" evidence="5">
    <location>
        <begin position="252"/>
        <end position="361"/>
    </location>
</feature>
<dbReference type="AlphaFoldDB" id="A0A1H6FMA0"/>
<evidence type="ECO:0000259" key="5">
    <source>
        <dbReference type="Pfam" id="PF17853"/>
    </source>
</evidence>
<feature type="compositionally biased region" description="Gly residues" evidence="2">
    <location>
        <begin position="1"/>
        <end position="12"/>
    </location>
</feature>
<evidence type="ECO:0000256" key="1">
    <source>
        <dbReference type="ARBA" id="ARBA00006754"/>
    </source>
</evidence>
<feature type="domain" description="RsbT co-antagonist protein RsbRD N-terminal" evidence="4">
    <location>
        <begin position="92"/>
        <end position="236"/>
    </location>
</feature>
<proteinExistence type="inferred from homology"/>
<dbReference type="Pfam" id="PF14361">
    <property type="entry name" value="RsbRD_N"/>
    <property type="match status" value="1"/>
</dbReference>
<evidence type="ECO:0000313" key="7">
    <source>
        <dbReference type="Proteomes" id="UP000222056"/>
    </source>
</evidence>